<evidence type="ECO:0000256" key="10">
    <source>
        <dbReference type="SAM" id="MobiDB-lite"/>
    </source>
</evidence>
<sequence length="596" mass="66429">MAEEIDPAVIKKTQEILGNVIKKPALTEKSLKKPPFRFLHDIITNVIKSSGFLKGLYTSEELQSDNVKDKESKIQFLQKAIDVLALVTNQPVNLKPSKVVAGHEPQKTNVFLQILGTAAKNKLDSKEAVEKVISGKLQASPTKAVKERRASVDRRNKPSSEKSHSRSLTKTLDPAKKTTTKDTSSSKTKDAEKSKDRGKREKSKDRSKHKSEEPKKTKEKVSKTKESPPEDQDKEPEPEIPTVNGDVENHAAAIADGYDEPSTSMMNGSAHEGEEHGEQEITGESLTDKPPREKSHRTHSSRSARPPSARSKRTKPVEENGISNEGPSREPLKATQPMGPVPDKEDAFENVLLPSFRPPSAARPPSARPSSSRPAPPRIRVRHVVENEEPAMRPSTAKPVENVILDQGHVSDEEEDTFLVMESETTENLEVQNTTSLPAKTPDEDKGSLVKKLLETKKDLERGSQHTPTKKVEIERPTDDNRNSSTAKDLSQLRSWVQSLSRTAVPLGRMLDFLQEDVDSMRMELKGWREEHQANLRALHKEQSATESLLEPLRAQLDDLDQVVQNQLDANRALKASIARNDERIQRMLSSVNHKS</sequence>
<dbReference type="GO" id="GO:0036064">
    <property type="term" value="C:ciliary basal body"/>
    <property type="evidence" value="ECO:0007669"/>
    <property type="project" value="TreeGrafter"/>
</dbReference>
<keyword evidence="3" id="KW-0963">Cytoplasm</keyword>
<evidence type="ECO:0000256" key="4">
    <source>
        <dbReference type="ARBA" id="ARBA00022794"/>
    </source>
</evidence>
<evidence type="ECO:0000256" key="9">
    <source>
        <dbReference type="ARBA" id="ARBA00070492"/>
    </source>
</evidence>
<dbReference type="InterPro" id="IPR041476">
    <property type="entry name" value="TRAF3IP1_C"/>
</dbReference>
<evidence type="ECO:0000259" key="11">
    <source>
        <dbReference type="Pfam" id="PF10243"/>
    </source>
</evidence>
<dbReference type="GO" id="GO:0070507">
    <property type="term" value="P:regulation of microtubule cytoskeleton organization"/>
    <property type="evidence" value="ECO:0007669"/>
    <property type="project" value="TreeGrafter"/>
</dbReference>
<name>A0AAV6VIP6_9ARAC</name>
<dbReference type="InterPro" id="IPR042576">
    <property type="entry name" value="TRAF3IP1_N_sf"/>
</dbReference>
<keyword evidence="5" id="KW-0175">Coiled coil</keyword>
<dbReference type="GO" id="GO:0048731">
    <property type="term" value="P:system development"/>
    <property type="evidence" value="ECO:0007669"/>
    <property type="project" value="UniProtKB-ARBA"/>
</dbReference>
<comment type="subcellular location">
    <subcellularLocation>
        <location evidence="2">Cytoplasm</location>
        <location evidence="2">Cytoskeleton</location>
        <location evidence="2">Cilium axoneme</location>
    </subcellularLocation>
    <subcellularLocation>
        <location evidence="1">Cytoplasm</location>
        <location evidence="1">Cytoskeleton</location>
        <location evidence="1">Cilium basal body</location>
    </subcellularLocation>
</comment>
<comment type="similarity">
    <text evidence="8">Belongs to the TRAF3IP1 family.</text>
</comment>
<dbReference type="InterPro" id="IPR040468">
    <property type="entry name" value="TRAF3IP1_N"/>
</dbReference>
<feature type="compositionally biased region" description="Acidic residues" evidence="10">
    <location>
        <begin position="229"/>
        <end position="238"/>
    </location>
</feature>
<protein>
    <recommendedName>
        <fullName evidence="9">TRAF3-interacting protein 1</fullName>
    </recommendedName>
</protein>
<dbReference type="Pfam" id="PF10243">
    <property type="entry name" value="MIP-T3"/>
    <property type="match status" value="1"/>
</dbReference>
<keyword evidence="6" id="KW-0206">Cytoskeleton</keyword>
<feature type="domain" description="TRAF3-interacting protein 1 C-terminal" evidence="12">
    <location>
        <begin position="443"/>
        <end position="592"/>
    </location>
</feature>
<dbReference type="PANTHER" id="PTHR31363">
    <property type="entry name" value="TRAF3-INTERACTING PROTEIN 1"/>
    <property type="match status" value="1"/>
</dbReference>
<gene>
    <name evidence="13" type="ORF">JTE90_010795</name>
</gene>
<feature type="compositionally biased region" description="Basic and acidic residues" evidence="10">
    <location>
        <begin position="187"/>
        <end position="228"/>
    </location>
</feature>
<dbReference type="GO" id="GO:0005930">
    <property type="term" value="C:axoneme"/>
    <property type="evidence" value="ECO:0007669"/>
    <property type="project" value="UniProtKB-SubCell"/>
</dbReference>
<dbReference type="EMBL" id="JAFNEN010000086">
    <property type="protein sequence ID" value="KAG8195491.1"/>
    <property type="molecule type" value="Genomic_DNA"/>
</dbReference>
<proteinExistence type="inferred from homology"/>
<dbReference type="InterPro" id="IPR018799">
    <property type="entry name" value="TRAF3IP1"/>
</dbReference>
<feature type="compositionally biased region" description="Low complexity" evidence="10">
    <location>
        <begin position="358"/>
        <end position="373"/>
    </location>
</feature>
<feature type="compositionally biased region" description="Basic and acidic residues" evidence="10">
    <location>
        <begin position="441"/>
        <end position="482"/>
    </location>
</feature>
<dbReference type="GO" id="GO:0060271">
    <property type="term" value="P:cilium assembly"/>
    <property type="evidence" value="ECO:0007669"/>
    <property type="project" value="TreeGrafter"/>
</dbReference>
<feature type="region of interest" description="Disordered" evidence="10">
    <location>
        <begin position="138"/>
        <end position="491"/>
    </location>
</feature>
<feature type="compositionally biased region" description="Polar residues" evidence="10">
    <location>
        <begin position="426"/>
        <end position="438"/>
    </location>
</feature>
<evidence type="ECO:0000256" key="5">
    <source>
        <dbReference type="ARBA" id="ARBA00023054"/>
    </source>
</evidence>
<evidence type="ECO:0000256" key="7">
    <source>
        <dbReference type="ARBA" id="ARBA00023273"/>
    </source>
</evidence>
<dbReference type="GO" id="GO:0048513">
    <property type="term" value="P:animal organ development"/>
    <property type="evidence" value="ECO:0007669"/>
    <property type="project" value="UniProtKB-ARBA"/>
</dbReference>
<dbReference type="Pfam" id="PF17749">
    <property type="entry name" value="MIP-T3_C"/>
    <property type="match status" value="1"/>
</dbReference>
<dbReference type="GO" id="GO:0030992">
    <property type="term" value="C:intraciliary transport particle B"/>
    <property type="evidence" value="ECO:0007669"/>
    <property type="project" value="TreeGrafter"/>
</dbReference>
<evidence type="ECO:0000313" key="13">
    <source>
        <dbReference type="EMBL" id="KAG8195491.1"/>
    </source>
</evidence>
<evidence type="ECO:0000259" key="12">
    <source>
        <dbReference type="Pfam" id="PF17749"/>
    </source>
</evidence>
<feature type="domain" description="TRAF3-interacting protein 1 N-terminal" evidence="11">
    <location>
        <begin position="9"/>
        <end position="120"/>
    </location>
</feature>
<evidence type="ECO:0000256" key="6">
    <source>
        <dbReference type="ARBA" id="ARBA00023212"/>
    </source>
</evidence>
<dbReference type="GO" id="GO:0008017">
    <property type="term" value="F:microtubule binding"/>
    <property type="evidence" value="ECO:0007669"/>
    <property type="project" value="InterPro"/>
</dbReference>
<evidence type="ECO:0000313" key="14">
    <source>
        <dbReference type="Proteomes" id="UP000827092"/>
    </source>
</evidence>
<dbReference type="AlphaFoldDB" id="A0AAV6VIP6"/>
<reference evidence="13 14" key="1">
    <citation type="journal article" date="2022" name="Nat. Ecol. Evol.">
        <title>A masculinizing supergene underlies an exaggerated male reproductive morph in a spider.</title>
        <authorList>
            <person name="Hendrickx F."/>
            <person name="De Corte Z."/>
            <person name="Sonet G."/>
            <person name="Van Belleghem S.M."/>
            <person name="Kostlbacher S."/>
            <person name="Vangestel C."/>
        </authorList>
    </citation>
    <scope>NUCLEOTIDE SEQUENCE [LARGE SCALE GENOMIC DNA]</scope>
    <source>
        <strain evidence="13">W744_W776</strain>
    </source>
</reference>
<keyword evidence="7" id="KW-0966">Cell projection</keyword>
<evidence type="ECO:0000256" key="3">
    <source>
        <dbReference type="ARBA" id="ARBA00022490"/>
    </source>
</evidence>
<dbReference type="GO" id="GO:0042073">
    <property type="term" value="P:intraciliary transport"/>
    <property type="evidence" value="ECO:0007669"/>
    <property type="project" value="TreeGrafter"/>
</dbReference>
<keyword evidence="14" id="KW-1185">Reference proteome</keyword>
<evidence type="ECO:0000256" key="8">
    <source>
        <dbReference type="ARBA" id="ARBA00043971"/>
    </source>
</evidence>
<dbReference type="PANTHER" id="PTHR31363:SF0">
    <property type="entry name" value="TRAF3-INTERACTING PROTEIN 1"/>
    <property type="match status" value="1"/>
</dbReference>
<evidence type="ECO:0000256" key="2">
    <source>
        <dbReference type="ARBA" id="ARBA00004430"/>
    </source>
</evidence>
<accession>A0AAV6VIP6</accession>
<evidence type="ECO:0000256" key="1">
    <source>
        <dbReference type="ARBA" id="ARBA00004120"/>
    </source>
</evidence>
<organism evidence="13 14">
    <name type="scientific">Oedothorax gibbosus</name>
    <dbReference type="NCBI Taxonomy" id="931172"/>
    <lineage>
        <taxon>Eukaryota</taxon>
        <taxon>Metazoa</taxon>
        <taxon>Ecdysozoa</taxon>
        <taxon>Arthropoda</taxon>
        <taxon>Chelicerata</taxon>
        <taxon>Arachnida</taxon>
        <taxon>Araneae</taxon>
        <taxon>Araneomorphae</taxon>
        <taxon>Entelegynae</taxon>
        <taxon>Araneoidea</taxon>
        <taxon>Linyphiidae</taxon>
        <taxon>Erigoninae</taxon>
        <taxon>Oedothorax</taxon>
    </lineage>
</organism>
<comment type="caution">
    <text evidence="13">The sequence shown here is derived from an EMBL/GenBank/DDBJ whole genome shotgun (WGS) entry which is preliminary data.</text>
</comment>
<dbReference type="Proteomes" id="UP000827092">
    <property type="component" value="Unassembled WGS sequence"/>
</dbReference>
<dbReference type="Gene3D" id="1.10.418.50">
    <property type="entry name" value="Microtubule-binding protein MIP-T3"/>
    <property type="match status" value="1"/>
</dbReference>
<keyword evidence="4" id="KW-0970">Cilium biogenesis/degradation</keyword>
<dbReference type="FunFam" id="1.10.418.50:FF:000001">
    <property type="entry name" value="TRAF3-interacting protein 1 isoform X1"/>
    <property type="match status" value="1"/>
</dbReference>
<feature type="compositionally biased region" description="Basic and acidic residues" evidence="10">
    <location>
        <begin position="144"/>
        <end position="164"/>
    </location>
</feature>